<proteinExistence type="predicted"/>
<reference evidence="1 2" key="1">
    <citation type="submission" date="2013-11" db="EMBL/GenBank/DDBJ databases">
        <title>The Genome Sequence of Phytophthora parasitica P1976.</title>
        <authorList>
            <consortium name="The Broad Institute Genomics Platform"/>
            <person name="Russ C."/>
            <person name="Tyler B."/>
            <person name="Panabieres F."/>
            <person name="Shan W."/>
            <person name="Tripathy S."/>
            <person name="Grunwald N."/>
            <person name="Machado M."/>
            <person name="Johnson C.S."/>
            <person name="Walker B."/>
            <person name="Young S."/>
            <person name="Zeng Q."/>
            <person name="Gargeya S."/>
            <person name="Fitzgerald M."/>
            <person name="Haas B."/>
            <person name="Abouelleil A."/>
            <person name="Allen A.W."/>
            <person name="Alvarado L."/>
            <person name="Arachchi H.M."/>
            <person name="Berlin A.M."/>
            <person name="Chapman S.B."/>
            <person name="Gainer-Dewar J."/>
            <person name="Goldberg J."/>
            <person name="Griggs A."/>
            <person name="Gujja S."/>
            <person name="Hansen M."/>
            <person name="Howarth C."/>
            <person name="Imamovic A."/>
            <person name="Ireland A."/>
            <person name="Larimer J."/>
            <person name="McCowan C."/>
            <person name="Murphy C."/>
            <person name="Pearson M."/>
            <person name="Poon T.W."/>
            <person name="Priest M."/>
            <person name="Roberts A."/>
            <person name="Saif S."/>
            <person name="Shea T."/>
            <person name="Sisk P."/>
            <person name="Sykes S."/>
            <person name="Wortman J."/>
            <person name="Nusbaum C."/>
            <person name="Birren B."/>
        </authorList>
    </citation>
    <scope>NUCLEOTIDE SEQUENCE [LARGE SCALE GENOMIC DNA]</scope>
    <source>
        <strain evidence="1 2">P1976</strain>
    </source>
</reference>
<dbReference type="EMBL" id="ANJA01000867">
    <property type="protein sequence ID" value="ETO81329.1"/>
    <property type="molecule type" value="Genomic_DNA"/>
</dbReference>
<dbReference type="Proteomes" id="UP000028582">
    <property type="component" value="Unassembled WGS sequence"/>
</dbReference>
<evidence type="ECO:0000313" key="2">
    <source>
        <dbReference type="Proteomes" id="UP000028582"/>
    </source>
</evidence>
<evidence type="ECO:0000313" key="1">
    <source>
        <dbReference type="EMBL" id="ETO81329.1"/>
    </source>
</evidence>
<name>A0A081AR18_PHYNI</name>
<sequence>MPITGDFRQNLLIAIRTISFVPGICKIQHLQRDDLLFSDPLEMPTTAAGLENSYRIRGCNSVQYSTEALSGYGG</sequence>
<protein>
    <submittedName>
        <fullName evidence="1">Uncharacterized protein</fullName>
    </submittedName>
</protein>
<dbReference type="AlphaFoldDB" id="A0A081AR18"/>
<gene>
    <name evidence="1" type="ORF">F444_04353</name>
</gene>
<comment type="caution">
    <text evidence="1">The sequence shown here is derived from an EMBL/GenBank/DDBJ whole genome shotgun (WGS) entry which is preliminary data.</text>
</comment>
<accession>A0A081AR18</accession>
<organism evidence="1 2">
    <name type="scientific">Phytophthora nicotianae P1976</name>
    <dbReference type="NCBI Taxonomy" id="1317066"/>
    <lineage>
        <taxon>Eukaryota</taxon>
        <taxon>Sar</taxon>
        <taxon>Stramenopiles</taxon>
        <taxon>Oomycota</taxon>
        <taxon>Peronosporomycetes</taxon>
        <taxon>Peronosporales</taxon>
        <taxon>Peronosporaceae</taxon>
        <taxon>Phytophthora</taxon>
    </lineage>
</organism>